<dbReference type="InterPro" id="IPR004113">
    <property type="entry name" value="FAD-bd_oxidored_4_C"/>
</dbReference>
<reference evidence="7 8" key="1">
    <citation type="submission" date="2017-03" db="EMBL/GenBank/DDBJ databases">
        <authorList>
            <person name="Afonso C.L."/>
            <person name="Miller P.J."/>
            <person name="Scott M.A."/>
            <person name="Spackman E."/>
            <person name="Goraichik I."/>
            <person name="Dimitrov K.M."/>
            <person name="Suarez D.L."/>
            <person name="Swayne D.E."/>
        </authorList>
    </citation>
    <scope>NUCLEOTIDE SEQUENCE [LARGE SCALE GENOMIC DNA]</scope>
    <source>
        <strain evidence="7">PRJEB14757</strain>
    </source>
</reference>
<evidence type="ECO:0000256" key="1">
    <source>
        <dbReference type="ARBA" id="ARBA00001974"/>
    </source>
</evidence>
<gene>
    <name evidence="7" type="primary">glcD</name>
    <name evidence="7" type="ORF">MTBBW1_2050011</name>
</gene>
<dbReference type="InterPro" id="IPR016164">
    <property type="entry name" value="FAD-linked_Oxase-like_C"/>
</dbReference>
<keyword evidence="5" id="KW-0560">Oxidoreductase</keyword>
<proteinExistence type="inferred from homology"/>
<dbReference type="FunFam" id="3.30.70.2740:FF:000001">
    <property type="entry name" value="D-lactate dehydrogenase mitochondrial"/>
    <property type="match status" value="1"/>
</dbReference>
<dbReference type="Proteomes" id="UP000191931">
    <property type="component" value="Unassembled WGS sequence"/>
</dbReference>
<dbReference type="GO" id="GO:0016491">
    <property type="term" value="F:oxidoreductase activity"/>
    <property type="evidence" value="ECO:0007669"/>
    <property type="project" value="UniProtKB-KW"/>
</dbReference>
<evidence type="ECO:0000256" key="5">
    <source>
        <dbReference type="ARBA" id="ARBA00023002"/>
    </source>
</evidence>
<evidence type="ECO:0000313" key="7">
    <source>
        <dbReference type="EMBL" id="SLM30018.1"/>
    </source>
</evidence>
<dbReference type="SUPFAM" id="SSF55103">
    <property type="entry name" value="FAD-linked oxidases, C-terminal domain"/>
    <property type="match status" value="1"/>
</dbReference>
<dbReference type="InterPro" id="IPR006094">
    <property type="entry name" value="Oxid_FAD_bind_N"/>
</dbReference>
<dbReference type="InterPro" id="IPR036318">
    <property type="entry name" value="FAD-bd_PCMH-like_sf"/>
</dbReference>
<evidence type="ECO:0000256" key="4">
    <source>
        <dbReference type="ARBA" id="ARBA00022827"/>
    </source>
</evidence>
<dbReference type="EMBL" id="FWEV01000119">
    <property type="protein sequence ID" value="SLM30018.1"/>
    <property type="molecule type" value="Genomic_DNA"/>
</dbReference>
<dbReference type="Gene3D" id="3.30.465.10">
    <property type="match status" value="1"/>
</dbReference>
<dbReference type="GO" id="GO:0071949">
    <property type="term" value="F:FAD binding"/>
    <property type="evidence" value="ECO:0007669"/>
    <property type="project" value="InterPro"/>
</dbReference>
<comment type="cofactor">
    <cofactor evidence="1">
        <name>FAD</name>
        <dbReference type="ChEBI" id="CHEBI:57692"/>
    </cofactor>
</comment>
<evidence type="ECO:0000313" key="8">
    <source>
        <dbReference type="Proteomes" id="UP000191931"/>
    </source>
</evidence>
<dbReference type="Pfam" id="PF02913">
    <property type="entry name" value="FAD-oxidase_C"/>
    <property type="match status" value="1"/>
</dbReference>
<keyword evidence="4" id="KW-0274">FAD</keyword>
<protein>
    <submittedName>
        <fullName evidence="7">Glycolate oxidase subunit glcD</fullName>
    </submittedName>
</protein>
<dbReference type="STRING" id="1246637.MTBBW1_2050011"/>
<dbReference type="PANTHER" id="PTHR42934">
    <property type="entry name" value="GLYCOLATE OXIDASE SUBUNIT GLCD"/>
    <property type="match status" value="1"/>
</dbReference>
<dbReference type="PANTHER" id="PTHR42934:SF3">
    <property type="entry name" value="D-LACTATE DEHYDROGENASE"/>
    <property type="match status" value="1"/>
</dbReference>
<dbReference type="Gene3D" id="1.10.45.10">
    <property type="entry name" value="Vanillyl-alcohol Oxidase, Chain A, domain 4"/>
    <property type="match status" value="1"/>
</dbReference>
<evidence type="ECO:0000256" key="3">
    <source>
        <dbReference type="ARBA" id="ARBA00022630"/>
    </source>
</evidence>
<keyword evidence="3" id="KW-0285">Flavoprotein</keyword>
<name>A0A1W1HCB0_9BACT</name>
<evidence type="ECO:0000259" key="6">
    <source>
        <dbReference type="PROSITE" id="PS51387"/>
    </source>
</evidence>
<dbReference type="SUPFAM" id="SSF56176">
    <property type="entry name" value="FAD-binding/transporter-associated domain-like"/>
    <property type="match status" value="1"/>
</dbReference>
<dbReference type="FunFam" id="1.10.45.10:FF:000001">
    <property type="entry name" value="D-lactate dehydrogenase mitochondrial"/>
    <property type="match status" value="1"/>
</dbReference>
<dbReference type="InterPro" id="IPR016166">
    <property type="entry name" value="FAD-bd_PCMH"/>
</dbReference>
<feature type="domain" description="FAD-binding PCMH-type" evidence="6">
    <location>
        <begin position="37"/>
        <end position="216"/>
    </location>
</feature>
<dbReference type="Pfam" id="PF01565">
    <property type="entry name" value="FAD_binding_4"/>
    <property type="match status" value="1"/>
</dbReference>
<dbReference type="Gene3D" id="3.30.70.2740">
    <property type="match status" value="1"/>
</dbReference>
<sequence>MADIKESIYRELVSITNGHVTREPEELCCYSYDATGRFFLPHAVVFPAVSHEVAEIVKIAAKEGIPLIPRGSGSGMTGGSLPVKGGIVIATSRMNRIIEIDDETLVARVEPGVITGNFHHAVEKKGLFYPPDPASSSFCTIGGNLGECAGGPRAVKYGVTRDYVLGLEAVLPSGNIINTGVKTAKGVAGYDLTRLIVGSEGTLAIVTQATLKLLPLPEAVKTMAALFPSIHKAASAVSSIIKDAVIPRCVEFLDRSSIACVRDRFGFHVPDDIEAILIIEVDGSCGVVEEDGKNLETFCVKKGANRVITAADKAEASTLWAARKALSSALFRMAPDKINEDIVVPINRIPEMVLRIERIQKRTGLPVVSFGHAGDGNIHCNIMYDKRYKDAQNLAESAVDELFEATLELGGTITGEHGVGITKMKYLPREIRENELKIMRGIKAVFDPGNILNPGKIF</sequence>
<dbReference type="InterPro" id="IPR016169">
    <property type="entry name" value="FAD-bd_PCMH_sub2"/>
</dbReference>
<comment type="similarity">
    <text evidence="2">Belongs to the FAD-binding oxidoreductase/transferase type 4 family.</text>
</comment>
<dbReference type="AlphaFoldDB" id="A0A1W1HCB0"/>
<dbReference type="InterPro" id="IPR016171">
    <property type="entry name" value="Vanillyl_alc_oxidase_C-sub2"/>
</dbReference>
<organism evidence="7 8">
    <name type="scientific">Desulfamplus magnetovallimortis</name>
    <dbReference type="NCBI Taxonomy" id="1246637"/>
    <lineage>
        <taxon>Bacteria</taxon>
        <taxon>Pseudomonadati</taxon>
        <taxon>Thermodesulfobacteriota</taxon>
        <taxon>Desulfobacteria</taxon>
        <taxon>Desulfobacterales</taxon>
        <taxon>Desulfobacteraceae</taxon>
        <taxon>Desulfamplus</taxon>
    </lineage>
</organism>
<accession>A0A1W1HCB0</accession>
<keyword evidence="8" id="KW-1185">Reference proteome</keyword>
<dbReference type="PROSITE" id="PS51387">
    <property type="entry name" value="FAD_PCMH"/>
    <property type="match status" value="1"/>
</dbReference>
<dbReference type="InterPro" id="IPR051914">
    <property type="entry name" value="FAD-linked_OxidoTrans_Type4"/>
</dbReference>
<dbReference type="OrthoDB" id="9811557at2"/>
<evidence type="ECO:0000256" key="2">
    <source>
        <dbReference type="ARBA" id="ARBA00008000"/>
    </source>
</evidence>